<comment type="caution">
    <text evidence="4">The sequence shown here is derived from an EMBL/GenBank/DDBJ whole genome shotgun (WGS) entry which is preliminary data.</text>
</comment>
<keyword evidence="2" id="KW-0472">Membrane</keyword>
<dbReference type="Proteomes" id="UP000034682">
    <property type="component" value="Unassembled WGS sequence"/>
</dbReference>
<feature type="transmembrane region" description="Helical" evidence="2">
    <location>
        <begin position="107"/>
        <end position="126"/>
    </location>
</feature>
<gene>
    <name evidence="4" type="ORF">UY02_C0010G0015</name>
</gene>
<evidence type="ECO:0000313" key="4">
    <source>
        <dbReference type="EMBL" id="KKU76928.1"/>
    </source>
</evidence>
<name>A0A0G1VFJ5_9BACT</name>
<proteinExistence type="inferred from homology"/>
<dbReference type="EMBL" id="LCOK01000010">
    <property type="protein sequence ID" value="KKU76928.1"/>
    <property type="molecule type" value="Genomic_DNA"/>
</dbReference>
<evidence type="ECO:0000256" key="2">
    <source>
        <dbReference type="SAM" id="Phobius"/>
    </source>
</evidence>
<organism evidence="4 5">
    <name type="scientific">Candidatus Giovannonibacteria bacterium GW2011_GWB1_47_6b</name>
    <dbReference type="NCBI Taxonomy" id="1618655"/>
    <lineage>
        <taxon>Bacteria</taxon>
        <taxon>Candidatus Giovannoniibacteriota</taxon>
    </lineage>
</organism>
<accession>A0A0G1VFJ5</accession>
<dbReference type="PATRIC" id="fig|1618655.3.peg.270"/>
<dbReference type="PANTHER" id="PTHR43318">
    <property type="entry name" value="UDP-N-ACETYLGLUCOSAMINE 4,6-DEHYDRATASE"/>
    <property type="match status" value="1"/>
</dbReference>
<reference evidence="4 5" key="1">
    <citation type="journal article" date="2015" name="Nature">
        <title>rRNA introns, odd ribosomes, and small enigmatic genomes across a large radiation of phyla.</title>
        <authorList>
            <person name="Brown C.T."/>
            <person name="Hug L.A."/>
            <person name="Thomas B.C."/>
            <person name="Sharon I."/>
            <person name="Castelle C.J."/>
            <person name="Singh A."/>
            <person name="Wilkins M.J."/>
            <person name="Williams K.H."/>
            <person name="Banfield J.F."/>
        </authorList>
    </citation>
    <scope>NUCLEOTIDE SEQUENCE [LARGE SCALE GENOMIC DNA]</scope>
</reference>
<feature type="domain" description="Polysaccharide biosynthesis protein CapD-like" evidence="3">
    <location>
        <begin position="285"/>
        <end position="568"/>
    </location>
</feature>
<dbReference type="SUPFAM" id="SSF51735">
    <property type="entry name" value="NAD(P)-binding Rossmann-fold domains"/>
    <property type="match status" value="2"/>
</dbReference>
<dbReference type="PANTHER" id="PTHR43318:SF1">
    <property type="entry name" value="POLYSACCHARIDE BIOSYNTHESIS PROTEIN EPSC-RELATED"/>
    <property type="match status" value="1"/>
</dbReference>
<dbReference type="CDD" id="cd05237">
    <property type="entry name" value="UDP_invert_4-6DH_SDR_e"/>
    <property type="match status" value="1"/>
</dbReference>
<keyword evidence="2" id="KW-1133">Transmembrane helix</keyword>
<evidence type="ECO:0000256" key="1">
    <source>
        <dbReference type="ARBA" id="ARBA00007430"/>
    </source>
</evidence>
<dbReference type="Pfam" id="PF13727">
    <property type="entry name" value="CoA_binding_3"/>
    <property type="match status" value="1"/>
</dbReference>
<dbReference type="InterPro" id="IPR003869">
    <property type="entry name" value="Polysac_CapD-like"/>
</dbReference>
<protein>
    <submittedName>
        <fullName evidence="4">Polysaccharide biosynthesis protein CapD</fullName>
    </submittedName>
</protein>
<feature type="transmembrane region" description="Helical" evidence="2">
    <location>
        <begin position="74"/>
        <end position="95"/>
    </location>
</feature>
<sequence>MISRTLFFALGDAASIALAFFLAFFLRFDGLIPRQHLEGTLPMVILLSWAILLPIFVLARLYSFSWRHVGTRDVLVLWYAVTGGFILLSIFVIGFQNVPAFAAFPRSTLLIGYVLAFFATGAMRMAKRIAQQISLGNGGGARIRVLIVGAGDASEQLLRSMQTGQKKYMPVCMVDDNKAKQGLAIHGVRVKGMVRDIPVIAKQYGIQEIIIAMPSAPSSVIRQAVELGREAKIETMKVLPSLGEILDGKISFADVRDVQVHDLLGREVISLDTDALSRFLQAKIVLITGAAGSIGSELARQVSTFAPSTVVLLDQDESGIFMLTQELSERFPNIGIISCVGNITDEQKIERVFRQWQPQIVFHAAAYKHVPLMEADPEEAVHTNILGTKVVSEAAQKVGSECFVYISTDKAVNPTSVMGATKRVGEMICQSFQGKSSTRFVAVRFGNVLDSRGNVVALFREQIKRGGPIKITDPEMKRYFMTNPEACLLVMQASAMGKGGEVFVLDMGSLVKIVDLAREMVRLSGLEPDRDIQFVFTGIRPGEKLFEEALNAEEGTTITQHQKIFIAKLPSLDAALLTEGLRHLQEGLARADTQSLVDTLHRLVHSYK</sequence>
<keyword evidence="2" id="KW-0812">Transmembrane</keyword>
<dbReference type="AlphaFoldDB" id="A0A0G1VFJ5"/>
<dbReference type="Gene3D" id="3.40.50.720">
    <property type="entry name" value="NAD(P)-binding Rossmann-like Domain"/>
    <property type="match status" value="2"/>
</dbReference>
<feature type="transmembrane region" description="Helical" evidence="2">
    <location>
        <begin position="40"/>
        <end position="62"/>
    </location>
</feature>
<feature type="transmembrane region" description="Helical" evidence="2">
    <location>
        <begin position="7"/>
        <end position="28"/>
    </location>
</feature>
<evidence type="ECO:0000313" key="5">
    <source>
        <dbReference type="Proteomes" id="UP000034682"/>
    </source>
</evidence>
<evidence type="ECO:0000259" key="3">
    <source>
        <dbReference type="Pfam" id="PF02719"/>
    </source>
</evidence>
<dbReference type="InterPro" id="IPR036291">
    <property type="entry name" value="NAD(P)-bd_dom_sf"/>
</dbReference>
<dbReference type="InterPro" id="IPR051203">
    <property type="entry name" value="Polysaccharide_Synthase-Rel"/>
</dbReference>
<dbReference type="Pfam" id="PF02719">
    <property type="entry name" value="Polysacc_synt_2"/>
    <property type="match status" value="1"/>
</dbReference>
<comment type="similarity">
    <text evidence="1">Belongs to the polysaccharide synthase family.</text>
</comment>